<gene>
    <name evidence="13" type="ORF">TTAC_LOCUS2105</name>
</gene>
<feature type="coiled-coil region" evidence="9">
    <location>
        <begin position="276"/>
        <end position="353"/>
    </location>
</feature>
<proteinExistence type="predicted"/>
<evidence type="ECO:0000256" key="3">
    <source>
        <dbReference type="ARBA" id="ARBA00022692"/>
    </source>
</evidence>
<feature type="compositionally biased region" description="Basic residues" evidence="10">
    <location>
        <begin position="149"/>
        <end position="161"/>
    </location>
</feature>
<comment type="subcellular location">
    <subcellularLocation>
        <location evidence="1">Cell membrane</location>
        <topology evidence="1">Multi-pass membrane protein</topology>
    </subcellularLocation>
</comment>
<dbReference type="Proteomes" id="UP000274429">
    <property type="component" value="Unassembled WGS sequence"/>
</dbReference>
<evidence type="ECO:0000256" key="1">
    <source>
        <dbReference type="ARBA" id="ARBA00004651"/>
    </source>
</evidence>
<feature type="domain" description="G-protein coupled receptors family 3 profile" evidence="12">
    <location>
        <begin position="1"/>
        <end position="132"/>
    </location>
</feature>
<dbReference type="PRINTS" id="PR00248">
    <property type="entry name" value="GPCRMGR"/>
</dbReference>
<feature type="transmembrane region" description="Helical" evidence="11">
    <location>
        <begin position="62"/>
        <end position="85"/>
    </location>
</feature>
<dbReference type="PROSITE" id="PS50259">
    <property type="entry name" value="G_PROTEIN_RECEP_F3_4"/>
    <property type="match status" value="1"/>
</dbReference>
<evidence type="ECO:0000256" key="5">
    <source>
        <dbReference type="ARBA" id="ARBA00023040"/>
    </source>
</evidence>
<dbReference type="InterPro" id="IPR017979">
    <property type="entry name" value="GPCR_3_CS"/>
</dbReference>
<feature type="region of interest" description="Disordered" evidence="10">
    <location>
        <begin position="149"/>
        <end position="250"/>
    </location>
</feature>
<keyword evidence="7" id="KW-0325">Glycoprotein</keyword>
<evidence type="ECO:0000256" key="4">
    <source>
        <dbReference type="ARBA" id="ARBA00022989"/>
    </source>
</evidence>
<keyword evidence="8" id="KW-0807">Transducer</keyword>
<keyword evidence="14" id="KW-1185">Reference proteome</keyword>
<dbReference type="OrthoDB" id="425344at2759"/>
<feature type="compositionally biased region" description="Basic and acidic residues" evidence="10">
    <location>
        <begin position="222"/>
        <end position="232"/>
    </location>
</feature>
<evidence type="ECO:0000259" key="12">
    <source>
        <dbReference type="PROSITE" id="PS50259"/>
    </source>
</evidence>
<dbReference type="STRING" id="6205.A0A0R3WMY0"/>
<protein>
    <submittedName>
        <fullName evidence="15">G_PROTEIN_RECEP_F3_4 domain-containing protein</fullName>
    </submittedName>
</protein>
<keyword evidence="5" id="KW-0297">G-protein coupled receptor</keyword>
<keyword evidence="3 11" id="KW-0812">Transmembrane</keyword>
<dbReference type="GO" id="GO:0004930">
    <property type="term" value="F:G protein-coupled receptor activity"/>
    <property type="evidence" value="ECO:0007669"/>
    <property type="project" value="UniProtKB-KW"/>
</dbReference>
<dbReference type="WBParaSite" id="TTAC_0000211801-mRNA-1">
    <property type="protein sequence ID" value="TTAC_0000211801-mRNA-1"/>
    <property type="gene ID" value="TTAC_0000211801"/>
</dbReference>
<keyword evidence="5" id="KW-0675">Receptor</keyword>
<keyword evidence="2" id="KW-1003">Cell membrane</keyword>
<evidence type="ECO:0000256" key="9">
    <source>
        <dbReference type="SAM" id="Coils"/>
    </source>
</evidence>
<dbReference type="EMBL" id="UYWX01000759">
    <property type="protein sequence ID" value="VDM18927.1"/>
    <property type="molecule type" value="Genomic_DNA"/>
</dbReference>
<keyword evidence="9" id="KW-0175">Coiled coil</keyword>
<reference evidence="15" key="1">
    <citation type="submission" date="2017-02" db="UniProtKB">
        <authorList>
            <consortium name="WormBaseParasite"/>
        </authorList>
    </citation>
    <scope>IDENTIFICATION</scope>
</reference>
<feature type="transmembrane region" description="Helical" evidence="11">
    <location>
        <begin position="91"/>
        <end position="117"/>
    </location>
</feature>
<evidence type="ECO:0000256" key="6">
    <source>
        <dbReference type="ARBA" id="ARBA00023136"/>
    </source>
</evidence>
<name>A0A0R3WMY0_HYDTA</name>
<dbReference type="AlphaFoldDB" id="A0A0R3WMY0"/>
<evidence type="ECO:0000313" key="13">
    <source>
        <dbReference type="EMBL" id="VDM18927.1"/>
    </source>
</evidence>
<dbReference type="PROSITE" id="PS00981">
    <property type="entry name" value="G_PROTEIN_RECEP_F3_3"/>
    <property type="match status" value="1"/>
</dbReference>
<dbReference type="InterPro" id="IPR050726">
    <property type="entry name" value="mGluR"/>
</dbReference>
<dbReference type="GO" id="GO:0005886">
    <property type="term" value="C:plasma membrane"/>
    <property type="evidence" value="ECO:0007669"/>
    <property type="project" value="UniProtKB-SubCell"/>
</dbReference>
<evidence type="ECO:0000256" key="8">
    <source>
        <dbReference type="ARBA" id="ARBA00023224"/>
    </source>
</evidence>
<feature type="transmembrane region" description="Helical" evidence="11">
    <location>
        <begin position="31"/>
        <end position="50"/>
    </location>
</feature>
<dbReference type="InterPro" id="IPR017978">
    <property type="entry name" value="GPCR_3_C"/>
</dbReference>
<evidence type="ECO:0000256" key="7">
    <source>
        <dbReference type="ARBA" id="ARBA00023180"/>
    </source>
</evidence>
<dbReference type="InterPro" id="IPR000337">
    <property type="entry name" value="GPCR_3"/>
</dbReference>
<evidence type="ECO:0000256" key="2">
    <source>
        <dbReference type="ARBA" id="ARBA00022475"/>
    </source>
</evidence>
<organism evidence="15">
    <name type="scientific">Hydatigena taeniaeformis</name>
    <name type="common">Feline tapeworm</name>
    <name type="synonym">Taenia taeniaeformis</name>
    <dbReference type="NCBI Taxonomy" id="6205"/>
    <lineage>
        <taxon>Eukaryota</taxon>
        <taxon>Metazoa</taxon>
        <taxon>Spiralia</taxon>
        <taxon>Lophotrochozoa</taxon>
        <taxon>Platyhelminthes</taxon>
        <taxon>Cestoda</taxon>
        <taxon>Eucestoda</taxon>
        <taxon>Cyclophyllidea</taxon>
        <taxon>Taeniidae</taxon>
        <taxon>Hydatigera</taxon>
    </lineage>
</organism>
<dbReference type="PANTHER" id="PTHR24060">
    <property type="entry name" value="METABOTROPIC GLUTAMATE RECEPTOR"/>
    <property type="match status" value="1"/>
</dbReference>
<evidence type="ECO:0000256" key="10">
    <source>
        <dbReference type="SAM" id="MobiDB-lite"/>
    </source>
</evidence>
<dbReference type="Pfam" id="PF15619">
    <property type="entry name" value="Lebercilin"/>
    <property type="match status" value="1"/>
</dbReference>
<evidence type="ECO:0000256" key="11">
    <source>
        <dbReference type="SAM" id="Phobius"/>
    </source>
</evidence>
<evidence type="ECO:0000313" key="15">
    <source>
        <dbReference type="WBParaSite" id="TTAC_0000211801-mRNA-1"/>
    </source>
</evidence>
<accession>A0A0R3WMY0</accession>
<dbReference type="InterPro" id="IPR028933">
    <property type="entry name" value="Lebercilin_dom"/>
</dbReference>
<reference evidence="13 14" key="2">
    <citation type="submission" date="2018-11" db="EMBL/GenBank/DDBJ databases">
        <authorList>
            <consortium name="Pathogen Informatics"/>
        </authorList>
    </citation>
    <scope>NUCLEOTIDE SEQUENCE [LARGE SCALE GENOMIC DNA]</scope>
</reference>
<keyword evidence="4 11" id="KW-1133">Transmembrane helix</keyword>
<sequence>MLIIEPPDTELRFSKDLIRARLCCNTSQRGTIIPLAFPILLIAMCTIYAIKTRNLPQNFNEAKFIGFTMYTTCVLWLSIIPVYLSGYKTEVTLTLCISISATIALLVLFMPKTYIILCRPEKNSRMSFTTAKDIRCHIGVLQTNVNKKDKPKKKLFGKKSKPLVGRKSSGYTEVMEMASDRKTSSSPLSQPPEVHFKASPDLTAPSTEVSSPRIMENSPNLKFDDDTGRDSSDSVQVPLDENRQRKSFIRRERRLFPPQSRQSILDGKNAKLPMLMNSQMEEIRVYREQLKRLRDIFVRTNKAMQESENARYRAEEELQHLRSLAFEQNLPEREELISALQNLRTEYESVERDKVVSFQILYRF</sequence>
<dbReference type="Pfam" id="PF00003">
    <property type="entry name" value="7tm_3"/>
    <property type="match status" value="1"/>
</dbReference>
<evidence type="ECO:0000313" key="14">
    <source>
        <dbReference type="Proteomes" id="UP000274429"/>
    </source>
</evidence>
<keyword evidence="6 11" id="KW-0472">Membrane</keyword>